<dbReference type="STRING" id="1265861.BCAMP_10305"/>
<dbReference type="PROSITE" id="PS50921">
    <property type="entry name" value="ANTAR"/>
    <property type="match status" value="1"/>
</dbReference>
<dbReference type="SUPFAM" id="SSF52172">
    <property type="entry name" value="CheY-like"/>
    <property type="match status" value="1"/>
</dbReference>
<dbReference type="PANTHER" id="PTHR43228">
    <property type="entry name" value="TWO-COMPONENT RESPONSE REGULATOR"/>
    <property type="match status" value="1"/>
</dbReference>
<evidence type="ECO:0000256" key="2">
    <source>
        <dbReference type="PROSITE-ProRule" id="PRU00169"/>
    </source>
</evidence>
<feature type="domain" description="Response regulatory" evidence="3">
    <location>
        <begin position="4"/>
        <end position="119"/>
    </location>
</feature>
<dbReference type="GO" id="GO:0000160">
    <property type="term" value="P:phosphorelay signal transduction system"/>
    <property type="evidence" value="ECO:0007669"/>
    <property type="project" value="UniProtKB-KW"/>
</dbReference>
<dbReference type="RefSeq" id="WP_035315238.1">
    <property type="nucleotide sequence ID" value="NZ_AODH01000044.1"/>
</dbReference>
<dbReference type="InterPro" id="IPR005561">
    <property type="entry name" value="ANTAR"/>
</dbReference>
<organism evidence="5 6">
    <name type="scientific">Brochothrix campestris FSL F6-1037</name>
    <dbReference type="NCBI Taxonomy" id="1265861"/>
    <lineage>
        <taxon>Bacteria</taxon>
        <taxon>Bacillati</taxon>
        <taxon>Bacillota</taxon>
        <taxon>Bacilli</taxon>
        <taxon>Bacillales</taxon>
        <taxon>Listeriaceae</taxon>
        <taxon>Brochothrix</taxon>
    </lineage>
</organism>
<keyword evidence="6" id="KW-1185">Reference proteome</keyword>
<feature type="domain" description="ANTAR" evidence="4">
    <location>
        <begin position="125"/>
        <end position="186"/>
    </location>
</feature>
<comment type="caution">
    <text evidence="5">The sequence shown here is derived from an EMBL/GenBank/DDBJ whole genome shotgun (WGS) entry which is preliminary data.</text>
</comment>
<dbReference type="Gene3D" id="1.10.10.10">
    <property type="entry name" value="Winged helix-like DNA-binding domain superfamily/Winged helix DNA-binding domain"/>
    <property type="match status" value="1"/>
</dbReference>
<dbReference type="Gene3D" id="3.40.50.2300">
    <property type="match status" value="1"/>
</dbReference>
<gene>
    <name evidence="5" type="ORF">BCAMP_10305</name>
</gene>
<feature type="modified residue" description="4-aspartylphosphate" evidence="2">
    <location>
        <position position="54"/>
    </location>
</feature>
<dbReference type="PATRIC" id="fig|1265861.3.peg.2023"/>
<dbReference type="SMART" id="SM01012">
    <property type="entry name" value="ANTAR"/>
    <property type="match status" value="1"/>
</dbReference>
<dbReference type="Pfam" id="PF00072">
    <property type="entry name" value="Response_reg"/>
    <property type="match status" value="1"/>
</dbReference>
<dbReference type="AlphaFoldDB" id="W7CMV3"/>
<evidence type="ECO:0000256" key="1">
    <source>
        <dbReference type="ARBA" id="ARBA00023012"/>
    </source>
</evidence>
<evidence type="ECO:0000259" key="4">
    <source>
        <dbReference type="PROSITE" id="PS50921"/>
    </source>
</evidence>
<dbReference type="PROSITE" id="PS50110">
    <property type="entry name" value="RESPONSE_REGULATORY"/>
    <property type="match status" value="1"/>
</dbReference>
<keyword evidence="1" id="KW-0902">Two-component regulatory system</keyword>
<accession>W7CMV3</accession>
<dbReference type="OrthoDB" id="9780153at2"/>
<dbReference type="InterPro" id="IPR011006">
    <property type="entry name" value="CheY-like_superfamily"/>
</dbReference>
<sequence length="190" mass="21272">MNGRIVVVDDEPITRLDIREVLEEAGYDVVAEAADGFEAIEACKKHTPDLIIMDIEMPILDGLKAGRKIITDKLAKGIVYLSAFSDEEYTNRAKKAGAIGYLVKPLHEKSLVPTVEMAIAKGRETSELTKQIVKLGLQLDERKIIEKAKGCLMAREQMTEDDAYKTIRELSMNKRCRMSEIAELIVMSDE</sequence>
<dbReference type="SMART" id="SM00448">
    <property type="entry name" value="REC"/>
    <property type="match status" value="1"/>
</dbReference>
<dbReference type="InterPro" id="IPR036388">
    <property type="entry name" value="WH-like_DNA-bd_sf"/>
</dbReference>
<dbReference type="SMR" id="W7CMV3"/>
<dbReference type="Pfam" id="PF03861">
    <property type="entry name" value="ANTAR"/>
    <property type="match status" value="1"/>
</dbReference>
<protein>
    <submittedName>
        <fullName evidence="5">Response regulator</fullName>
    </submittedName>
</protein>
<dbReference type="InterPro" id="IPR008327">
    <property type="entry name" value="Sig_transdc_resp-reg_antiterm"/>
</dbReference>
<evidence type="ECO:0000313" key="6">
    <source>
        <dbReference type="Proteomes" id="UP000019243"/>
    </source>
</evidence>
<reference evidence="5 6" key="1">
    <citation type="submission" date="2012-12" db="EMBL/GenBank/DDBJ databases">
        <title>Novel taxa of Listeriaceae from agricultural environments in the United States.</title>
        <authorList>
            <person name="den Bakker H.C."/>
            <person name="Allred A."/>
            <person name="Warchocki S."/>
            <person name="Wright E.M."/>
            <person name="Burrell A."/>
            <person name="Nightingale K.K."/>
            <person name="Kephart D."/>
            <person name="Wiedmann M."/>
        </authorList>
    </citation>
    <scope>NUCLEOTIDE SEQUENCE [LARGE SCALE GENOMIC DNA]</scope>
    <source>
        <strain evidence="5 6">FSL F6-1037</strain>
    </source>
</reference>
<dbReference type="InterPro" id="IPR052048">
    <property type="entry name" value="ST_Response_Regulator"/>
</dbReference>
<dbReference type="InterPro" id="IPR001789">
    <property type="entry name" value="Sig_transdc_resp-reg_receiver"/>
</dbReference>
<name>W7CMV3_9LIST</name>
<dbReference type="EMBL" id="AODH01000044">
    <property type="protein sequence ID" value="EUJ36981.1"/>
    <property type="molecule type" value="Genomic_DNA"/>
</dbReference>
<dbReference type="GO" id="GO:0003723">
    <property type="term" value="F:RNA binding"/>
    <property type="evidence" value="ECO:0007669"/>
    <property type="project" value="InterPro"/>
</dbReference>
<dbReference type="Proteomes" id="UP000019243">
    <property type="component" value="Unassembled WGS sequence"/>
</dbReference>
<evidence type="ECO:0000313" key="5">
    <source>
        <dbReference type="EMBL" id="EUJ36981.1"/>
    </source>
</evidence>
<dbReference type="PIRSF" id="PIRSF036382">
    <property type="entry name" value="RR_antiterm"/>
    <property type="match status" value="1"/>
</dbReference>
<evidence type="ECO:0000259" key="3">
    <source>
        <dbReference type="PROSITE" id="PS50110"/>
    </source>
</evidence>
<proteinExistence type="predicted"/>
<dbReference type="PANTHER" id="PTHR43228:SF6">
    <property type="entry name" value="RESPONSE REGULATOR RECEIVER"/>
    <property type="match status" value="1"/>
</dbReference>
<keyword evidence="2" id="KW-0597">Phosphoprotein</keyword>